<dbReference type="InterPro" id="IPR002178">
    <property type="entry name" value="PTS_EIIA_type-2_dom"/>
</dbReference>
<dbReference type="InterPro" id="IPR006320">
    <property type="entry name" value="PTS_Nitro_regul"/>
</dbReference>
<dbReference type="InterPro" id="IPR016152">
    <property type="entry name" value="PTrfase/Anion_transptr"/>
</dbReference>
<dbReference type="Pfam" id="PF00359">
    <property type="entry name" value="PTS_EIIA_2"/>
    <property type="match status" value="1"/>
</dbReference>
<gene>
    <name evidence="2" type="primary">ptsN</name>
    <name evidence="2" type="ORF">DV711_12980</name>
</gene>
<dbReference type="Gene3D" id="3.40.930.10">
    <property type="entry name" value="Mannitol-specific EII, Chain A"/>
    <property type="match status" value="1"/>
</dbReference>
<sequence length="154" mass="17137">MLIHETLVRERCFHGVPGNSKKRVLERVSEMIAEQTPDLDAEDIFSGLIGRERLGSTGIGEGIAIPHCRLENCRDSVGALVRLQEAVDFDAIDGQAVDMLFVLLVPEEATEAHLQILAALAEMFSQADVRERLRLTESADQLYQAAIDYDMEQI</sequence>
<keyword evidence="3" id="KW-1185">Reference proteome</keyword>
<dbReference type="RefSeq" id="WP_114696127.1">
    <property type="nucleotide sequence ID" value="NZ_QQOH01000003.1"/>
</dbReference>
<proteinExistence type="predicted"/>
<dbReference type="PANTHER" id="PTHR47738:SF1">
    <property type="entry name" value="NITROGEN REGULATORY PROTEIN"/>
    <property type="match status" value="1"/>
</dbReference>
<dbReference type="CDD" id="cd00211">
    <property type="entry name" value="PTS_IIA_fru"/>
    <property type="match status" value="1"/>
</dbReference>
<organism evidence="2 3">
    <name type="scientific">Motiliproteus coralliicola</name>
    <dbReference type="NCBI Taxonomy" id="2283196"/>
    <lineage>
        <taxon>Bacteria</taxon>
        <taxon>Pseudomonadati</taxon>
        <taxon>Pseudomonadota</taxon>
        <taxon>Gammaproteobacteria</taxon>
        <taxon>Oceanospirillales</taxon>
        <taxon>Oceanospirillaceae</taxon>
        <taxon>Motiliproteus</taxon>
    </lineage>
</organism>
<dbReference type="OrthoDB" id="95460at2"/>
<dbReference type="GO" id="GO:0009401">
    <property type="term" value="P:phosphoenolpyruvate-dependent sugar phosphotransferase system"/>
    <property type="evidence" value="ECO:0007669"/>
    <property type="project" value="InterPro"/>
</dbReference>
<evidence type="ECO:0000313" key="3">
    <source>
        <dbReference type="Proteomes" id="UP000253769"/>
    </source>
</evidence>
<dbReference type="GO" id="GO:0030295">
    <property type="term" value="F:protein kinase activator activity"/>
    <property type="evidence" value="ECO:0007669"/>
    <property type="project" value="TreeGrafter"/>
</dbReference>
<dbReference type="AlphaFoldDB" id="A0A369WDE8"/>
<dbReference type="InterPro" id="IPR051541">
    <property type="entry name" value="PTS_SugarTrans_NitroReg"/>
</dbReference>
<dbReference type="NCBIfam" id="TIGR01419">
    <property type="entry name" value="nitro_reg_IIA"/>
    <property type="match status" value="1"/>
</dbReference>
<evidence type="ECO:0000259" key="1">
    <source>
        <dbReference type="PROSITE" id="PS51094"/>
    </source>
</evidence>
<evidence type="ECO:0000313" key="2">
    <source>
        <dbReference type="EMBL" id="RDE19782.1"/>
    </source>
</evidence>
<comment type="caution">
    <text evidence="2">The sequence shown here is derived from an EMBL/GenBank/DDBJ whole genome shotgun (WGS) entry which is preliminary data.</text>
</comment>
<reference evidence="2 3" key="1">
    <citation type="submission" date="2018-07" db="EMBL/GenBank/DDBJ databases">
        <title>Motiliproteus coralliicola sp. nov., a bacterium isolated from Coral.</title>
        <authorList>
            <person name="Wang G."/>
        </authorList>
    </citation>
    <scope>NUCLEOTIDE SEQUENCE [LARGE SCALE GENOMIC DNA]</scope>
    <source>
        <strain evidence="2 3">C34</strain>
    </source>
</reference>
<dbReference type="GO" id="GO:0008982">
    <property type="term" value="F:protein-N(PI)-phosphohistidine-sugar phosphotransferase activity"/>
    <property type="evidence" value="ECO:0007669"/>
    <property type="project" value="InterPro"/>
</dbReference>
<accession>A0A369WDE8</accession>
<protein>
    <submittedName>
        <fullName evidence="2">PTS IIA-like nitrogen-regulatory protein PtsN</fullName>
    </submittedName>
</protein>
<dbReference type="SUPFAM" id="SSF55804">
    <property type="entry name" value="Phoshotransferase/anion transport protein"/>
    <property type="match status" value="1"/>
</dbReference>
<dbReference type="EMBL" id="QQOH01000003">
    <property type="protein sequence ID" value="RDE19782.1"/>
    <property type="molecule type" value="Genomic_DNA"/>
</dbReference>
<dbReference type="PROSITE" id="PS51094">
    <property type="entry name" value="PTS_EIIA_TYPE_2"/>
    <property type="match status" value="1"/>
</dbReference>
<dbReference type="PROSITE" id="PS00372">
    <property type="entry name" value="PTS_EIIA_TYPE_2_HIS"/>
    <property type="match status" value="1"/>
</dbReference>
<name>A0A369WDE8_9GAMM</name>
<dbReference type="PANTHER" id="PTHR47738">
    <property type="entry name" value="PTS SYSTEM FRUCTOSE-LIKE EIIA COMPONENT-RELATED"/>
    <property type="match status" value="1"/>
</dbReference>
<feature type="domain" description="PTS EIIA type-2" evidence="1">
    <location>
        <begin position="5"/>
        <end position="149"/>
    </location>
</feature>
<dbReference type="Proteomes" id="UP000253769">
    <property type="component" value="Unassembled WGS sequence"/>
</dbReference>